<dbReference type="GO" id="GO:0044780">
    <property type="term" value="P:bacterial-type flagellum assembly"/>
    <property type="evidence" value="ECO:0007669"/>
    <property type="project" value="InterPro"/>
</dbReference>
<keyword evidence="1" id="KW-0282">Flagellum</keyword>
<name>A0A1M5GLU4_9BACT</name>
<sequence>MPNPQQIYQRQAVMNASPLRLVVKLYDLVLQATYQKDAERVKDVLATLIESLNFDYEPAGELFQLYQYCQDLARKEEYEEIREILEPLRDAWEAADKKEQPNGDSVSG</sequence>
<dbReference type="Pfam" id="PF02561">
    <property type="entry name" value="FliS"/>
    <property type="match status" value="1"/>
</dbReference>
<proteinExistence type="predicted"/>
<dbReference type="Gene3D" id="1.20.120.340">
    <property type="entry name" value="Flagellar protein FliS"/>
    <property type="match status" value="1"/>
</dbReference>
<accession>A0A1M5GLU4</accession>
<evidence type="ECO:0000313" key="1">
    <source>
        <dbReference type="EMBL" id="SHG04709.1"/>
    </source>
</evidence>
<dbReference type="InterPro" id="IPR036584">
    <property type="entry name" value="FliS_sf"/>
</dbReference>
<dbReference type="OrthoDB" id="1524959at2"/>
<gene>
    <name evidence="1" type="ORF">SAMN05443144_11796</name>
</gene>
<dbReference type="Proteomes" id="UP000184041">
    <property type="component" value="Unassembled WGS sequence"/>
</dbReference>
<keyword evidence="2" id="KW-1185">Reference proteome</keyword>
<dbReference type="InterPro" id="IPR003713">
    <property type="entry name" value="FliS"/>
</dbReference>
<dbReference type="EMBL" id="FQUS01000017">
    <property type="protein sequence ID" value="SHG04709.1"/>
    <property type="molecule type" value="Genomic_DNA"/>
</dbReference>
<dbReference type="AlphaFoldDB" id="A0A1M5GLU4"/>
<dbReference type="STRING" id="1194090.SAMN05443144_11796"/>
<reference evidence="1 2" key="1">
    <citation type="submission" date="2016-11" db="EMBL/GenBank/DDBJ databases">
        <authorList>
            <person name="Jaros S."/>
            <person name="Januszkiewicz K."/>
            <person name="Wedrychowicz H."/>
        </authorList>
    </citation>
    <scope>NUCLEOTIDE SEQUENCE [LARGE SCALE GENOMIC DNA]</scope>
    <source>
        <strain evidence="1 2">DSM 21986</strain>
    </source>
</reference>
<protein>
    <submittedName>
        <fullName evidence="1">Flagellar protein FliS</fullName>
    </submittedName>
</protein>
<keyword evidence="1" id="KW-0966">Cell projection</keyword>
<evidence type="ECO:0000313" key="2">
    <source>
        <dbReference type="Proteomes" id="UP000184041"/>
    </source>
</evidence>
<dbReference type="SUPFAM" id="SSF101116">
    <property type="entry name" value="Flagellar export chaperone FliS"/>
    <property type="match status" value="1"/>
</dbReference>
<keyword evidence="1" id="KW-0969">Cilium</keyword>
<organism evidence="1 2">
    <name type="scientific">Fodinibius roseus</name>
    <dbReference type="NCBI Taxonomy" id="1194090"/>
    <lineage>
        <taxon>Bacteria</taxon>
        <taxon>Pseudomonadati</taxon>
        <taxon>Balneolota</taxon>
        <taxon>Balneolia</taxon>
        <taxon>Balneolales</taxon>
        <taxon>Balneolaceae</taxon>
        <taxon>Fodinibius</taxon>
    </lineage>
</organism>